<dbReference type="STRING" id="1244531.CIG2463D_0454"/>
<dbReference type="EMBL" id="CP009043">
    <property type="protein sequence ID" value="AII14319.1"/>
    <property type="molecule type" value="Genomic_DNA"/>
</dbReference>
<accession>A0A076FER1</accession>
<organism evidence="1 2">
    <name type="scientific">Campylobacter iguaniorum</name>
    <dbReference type="NCBI Taxonomy" id="1244531"/>
    <lineage>
        <taxon>Bacteria</taxon>
        <taxon>Pseudomonadati</taxon>
        <taxon>Campylobacterota</taxon>
        <taxon>Epsilonproteobacteria</taxon>
        <taxon>Campylobacterales</taxon>
        <taxon>Campylobacteraceae</taxon>
        <taxon>Campylobacter</taxon>
    </lineage>
</organism>
<keyword evidence="2" id="KW-1185">Reference proteome</keyword>
<evidence type="ECO:0008006" key="3">
    <source>
        <dbReference type="Google" id="ProtNLM"/>
    </source>
</evidence>
<reference evidence="2" key="1">
    <citation type="journal article" date="2014" name="Genome Announc.">
        <title>Complete Genome Sequence of Campylobacter iguaniorum Strain 1485ET, Isolated from a Bearded Dragon (Pogona vitticeps).</title>
        <authorList>
            <person name="Gilbert M.J."/>
            <person name="Miller W.G."/>
            <person name="Yee E."/>
            <person name="Kik M."/>
            <person name="Wagenaar J.A."/>
            <person name="Duim B."/>
        </authorList>
    </citation>
    <scope>NUCLEOTIDE SEQUENCE [LARGE SCALE GENOMIC DNA]</scope>
    <source>
        <strain evidence="2">1485E</strain>
    </source>
</reference>
<dbReference type="AlphaFoldDB" id="A0A076FER1"/>
<name>A0A076FER1_9BACT</name>
<evidence type="ECO:0000313" key="2">
    <source>
        <dbReference type="Proteomes" id="UP000028486"/>
    </source>
</evidence>
<dbReference type="Proteomes" id="UP000028486">
    <property type="component" value="Chromosome"/>
</dbReference>
<dbReference type="HOGENOM" id="CLU_099736_0_0_7"/>
<protein>
    <recommendedName>
        <fullName evidence="3">Hydrogenase-4 component G</fullName>
    </recommendedName>
</protein>
<sequence>MQVNSSSSSPFSFLSIKPDSQENIAKIKEGASKLDAKSISQGYFMDFQINATDTTSKNVTVQMGLMSFSMPEPFSPSSSGSDLLSLISPSDLASTGYTGKPLNSLSKDEASALVSDSGYFGVDNTANRIADFVIAAAGDDLGKLQSGLEGVKNGFAQAEKLWGGKLPDISYQTIDKTLASLNDRIASLGGNLINVQA</sequence>
<dbReference type="eggNOG" id="ENOG50307Y4">
    <property type="taxonomic scope" value="Bacteria"/>
</dbReference>
<proteinExistence type="predicted"/>
<gene>
    <name evidence="1" type="ORF">CIG1485E_0453</name>
</gene>
<evidence type="ECO:0000313" key="1">
    <source>
        <dbReference type="EMBL" id="AII14319.1"/>
    </source>
</evidence>
<dbReference type="KEGG" id="caj:CIG1485E_0453"/>
<dbReference type="RefSeq" id="WP_038453269.1">
    <property type="nucleotide sequence ID" value="NZ_CP009043.1"/>
</dbReference>
<dbReference type="OrthoDB" id="49105at2"/>